<evidence type="ECO:0000313" key="3">
    <source>
        <dbReference type="EMBL" id="KKN74809.1"/>
    </source>
</evidence>
<feature type="domain" description="AAA+ ATPase" evidence="2">
    <location>
        <begin position="12"/>
        <end position="171"/>
    </location>
</feature>
<dbReference type="AlphaFoldDB" id="A0A0F9T6J3"/>
<sequence>MSMFQRATKDEGKLRLAIIGPSGSGKTFTSLAIAMAMGGPVAVVDTEHGSASKYADQFEFDVVEMHAPFKVDKYLAAIADAQQAGYNICILDSISHAWMGTGGILDFVDETAKRMKNANTFAAWKEGTPLYNSLVNAIVESDIHVIATMRSKTEYVMEANNRGKQTPRKIGMAPVQRDGFEYEFDVLFDMDMDNNAIVSKTRCPALNGRIFAKPGADVAEILTTWLSATPPQEAPEQTLSHDSTQSTSPGPNGTGRPTQPATGETVGPQQNEQTFNREKTTRNMHRMGTKLWPETWDEARHTCCQEITKGRTESSKELSDNELAKFALILEVHEYAFEQLGDEEGAAALTKSEEKFEVDIWDWTTPQLRQVHAWITAKAAIQETP</sequence>
<dbReference type="Pfam" id="PF13479">
    <property type="entry name" value="AAA_24"/>
    <property type="match status" value="1"/>
</dbReference>
<dbReference type="Gene3D" id="3.40.50.300">
    <property type="entry name" value="P-loop containing nucleotide triphosphate hydrolases"/>
    <property type="match status" value="1"/>
</dbReference>
<evidence type="ECO:0000259" key="2">
    <source>
        <dbReference type="SMART" id="SM00382"/>
    </source>
</evidence>
<dbReference type="SMART" id="SM00382">
    <property type="entry name" value="AAA"/>
    <property type="match status" value="1"/>
</dbReference>
<feature type="region of interest" description="Disordered" evidence="1">
    <location>
        <begin position="231"/>
        <end position="282"/>
    </location>
</feature>
<accession>A0A0F9T6J3</accession>
<comment type="caution">
    <text evidence="3">The sequence shown here is derived from an EMBL/GenBank/DDBJ whole genome shotgun (WGS) entry which is preliminary data.</text>
</comment>
<dbReference type="EMBL" id="LAZR01000320">
    <property type="protein sequence ID" value="KKN74809.1"/>
    <property type="molecule type" value="Genomic_DNA"/>
</dbReference>
<dbReference type="InterPro" id="IPR003593">
    <property type="entry name" value="AAA+_ATPase"/>
</dbReference>
<gene>
    <name evidence="3" type="ORF">LCGC14_0387020</name>
</gene>
<evidence type="ECO:0000256" key="1">
    <source>
        <dbReference type="SAM" id="MobiDB-lite"/>
    </source>
</evidence>
<proteinExistence type="predicted"/>
<dbReference type="SUPFAM" id="SSF52540">
    <property type="entry name" value="P-loop containing nucleoside triphosphate hydrolases"/>
    <property type="match status" value="1"/>
</dbReference>
<reference evidence="3" key="1">
    <citation type="journal article" date="2015" name="Nature">
        <title>Complex archaea that bridge the gap between prokaryotes and eukaryotes.</title>
        <authorList>
            <person name="Spang A."/>
            <person name="Saw J.H."/>
            <person name="Jorgensen S.L."/>
            <person name="Zaremba-Niedzwiedzka K."/>
            <person name="Martijn J."/>
            <person name="Lind A.E."/>
            <person name="van Eijk R."/>
            <person name="Schleper C."/>
            <person name="Guy L."/>
            <person name="Ettema T.J."/>
        </authorList>
    </citation>
    <scope>NUCLEOTIDE SEQUENCE</scope>
</reference>
<name>A0A0F9T6J3_9ZZZZ</name>
<feature type="compositionally biased region" description="Polar residues" evidence="1">
    <location>
        <begin position="231"/>
        <end position="274"/>
    </location>
</feature>
<organism evidence="3">
    <name type="scientific">marine sediment metagenome</name>
    <dbReference type="NCBI Taxonomy" id="412755"/>
    <lineage>
        <taxon>unclassified sequences</taxon>
        <taxon>metagenomes</taxon>
        <taxon>ecological metagenomes</taxon>
    </lineage>
</organism>
<dbReference type="InterPro" id="IPR027417">
    <property type="entry name" value="P-loop_NTPase"/>
</dbReference>
<protein>
    <recommendedName>
        <fullName evidence="2">AAA+ ATPase domain-containing protein</fullName>
    </recommendedName>
</protein>